<reference evidence="2" key="1">
    <citation type="submission" date="2013-12" db="EMBL/GenBank/DDBJ databases">
        <title>The Genome Sequence of Aphanomyces invadans NJM9701.</title>
        <authorList>
            <consortium name="The Broad Institute Genomics Platform"/>
            <person name="Russ C."/>
            <person name="Tyler B."/>
            <person name="van West P."/>
            <person name="Dieguez-Uribeondo J."/>
            <person name="Young S.K."/>
            <person name="Zeng Q."/>
            <person name="Gargeya S."/>
            <person name="Fitzgerald M."/>
            <person name="Abouelleil A."/>
            <person name="Alvarado L."/>
            <person name="Chapman S.B."/>
            <person name="Gainer-Dewar J."/>
            <person name="Goldberg J."/>
            <person name="Griggs A."/>
            <person name="Gujja S."/>
            <person name="Hansen M."/>
            <person name="Howarth C."/>
            <person name="Imamovic A."/>
            <person name="Ireland A."/>
            <person name="Larimer J."/>
            <person name="McCowan C."/>
            <person name="Murphy C."/>
            <person name="Pearson M."/>
            <person name="Poon T.W."/>
            <person name="Priest M."/>
            <person name="Roberts A."/>
            <person name="Saif S."/>
            <person name="Shea T."/>
            <person name="Sykes S."/>
            <person name="Wortman J."/>
            <person name="Nusbaum C."/>
            <person name="Birren B."/>
        </authorList>
    </citation>
    <scope>NUCLEOTIDE SEQUENCE [LARGE SCALE GENOMIC DNA]</scope>
    <source>
        <strain evidence="2">NJM9701</strain>
    </source>
</reference>
<protein>
    <recommendedName>
        <fullName evidence="3">CHCH domain-containing protein</fullName>
    </recommendedName>
</protein>
<dbReference type="eggNOG" id="ENOG502SBFX">
    <property type="taxonomic scope" value="Eukaryota"/>
</dbReference>
<dbReference type="GO" id="GO:0033617">
    <property type="term" value="P:mitochondrial respiratory chain complex IV assembly"/>
    <property type="evidence" value="ECO:0007669"/>
    <property type="project" value="InterPro"/>
</dbReference>
<dbReference type="EMBL" id="KI913972">
    <property type="protein sequence ID" value="ETV97472.1"/>
    <property type="molecule type" value="Genomic_DNA"/>
</dbReference>
<organism evidence="2">
    <name type="scientific">Aphanomyces invadans</name>
    <dbReference type="NCBI Taxonomy" id="157072"/>
    <lineage>
        <taxon>Eukaryota</taxon>
        <taxon>Sar</taxon>
        <taxon>Stramenopiles</taxon>
        <taxon>Oomycota</taxon>
        <taxon>Saprolegniomycetes</taxon>
        <taxon>Saprolegniales</taxon>
        <taxon>Verrucalvaceae</taxon>
        <taxon>Aphanomyces</taxon>
    </lineage>
</organism>
<sequence length="76" mass="8518">MMGGLPPVPPTATSAPIHLGSKSDFDDIEGMIERNKCAKEYYKLEECLGEYDRDWTKCQEVVRALRTCNASKNNGH</sequence>
<gene>
    <name evidence="2" type="ORF">H310_09399</name>
</gene>
<dbReference type="GO" id="GO:0005758">
    <property type="term" value="C:mitochondrial intermembrane space"/>
    <property type="evidence" value="ECO:0007669"/>
    <property type="project" value="InterPro"/>
</dbReference>
<dbReference type="AlphaFoldDB" id="A0A024TVW5"/>
<dbReference type="VEuPathDB" id="FungiDB:H310_09399"/>
<dbReference type="PANTHER" id="PTHR13639">
    <property type="entry name" value="CYTOCHROME C OXIDASE ASSEMBLY FACTOR 4 HOMOLOG, MITOCHONDRIAL"/>
    <property type="match status" value="1"/>
</dbReference>
<proteinExistence type="predicted"/>
<dbReference type="InterPro" id="IPR009069">
    <property type="entry name" value="Cys_alpha_HP_mot_SF"/>
</dbReference>
<feature type="region of interest" description="Disordered" evidence="1">
    <location>
        <begin position="1"/>
        <end position="20"/>
    </location>
</feature>
<dbReference type="RefSeq" id="XP_008873681.1">
    <property type="nucleotide sequence ID" value="XM_008875459.1"/>
</dbReference>
<name>A0A024TVW5_9STRA</name>
<evidence type="ECO:0008006" key="3">
    <source>
        <dbReference type="Google" id="ProtNLM"/>
    </source>
</evidence>
<dbReference type="InterPro" id="IPR039870">
    <property type="entry name" value="Coa4-like"/>
</dbReference>
<dbReference type="SUPFAM" id="SSF47072">
    <property type="entry name" value="Cysteine alpha-hairpin motif"/>
    <property type="match status" value="1"/>
</dbReference>
<accession>A0A024TVW5</accession>
<evidence type="ECO:0000313" key="2">
    <source>
        <dbReference type="EMBL" id="ETV97472.1"/>
    </source>
</evidence>
<feature type="compositionally biased region" description="Pro residues" evidence="1">
    <location>
        <begin position="1"/>
        <end position="10"/>
    </location>
</feature>
<dbReference type="PANTHER" id="PTHR13639:SF2">
    <property type="entry name" value="CYTOCHROME C OXIDASE ASSEMBLY FACTOR 4 HOMOLOG, MITOCHONDRIAL"/>
    <property type="match status" value="1"/>
</dbReference>
<dbReference type="OrthoDB" id="5586401at2759"/>
<evidence type="ECO:0000256" key="1">
    <source>
        <dbReference type="SAM" id="MobiDB-lite"/>
    </source>
</evidence>
<dbReference type="GeneID" id="20086449"/>
<dbReference type="Gene3D" id="1.10.287.2900">
    <property type="match status" value="1"/>
</dbReference>